<reference evidence="2" key="1">
    <citation type="submission" date="2013-07" db="EMBL/GenBank/DDBJ databases">
        <title>The genome of Eucalyptus grandis.</title>
        <authorList>
            <person name="Schmutz J."/>
            <person name="Hayes R."/>
            <person name="Myburg A."/>
            <person name="Tuskan G."/>
            <person name="Grattapaglia D."/>
            <person name="Rokhsar D.S."/>
        </authorList>
    </citation>
    <scope>NUCLEOTIDE SEQUENCE</scope>
    <source>
        <tissue evidence="2">Leaf extractions</tissue>
    </source>
</reference>
<feature type="region of interest" description="Disordered" evidence="1">
    <location>
        <begin position="1"/>
        <end position="53"/>
    </location>
</feature>
<accession>A0A059CNP7</accession>
<evidence type="ECO:0000256" key="1">
    <source>
        <dbReference type="SAM" id="MobiDB-lite"/>
    </source>
</evidence>
<protein>
    <submittedName>
        <fullName evidence="2">Uncharacterized protein</fullName>
    </submittedName>
</protein>
<name>A0A059CNP7_EUCGR</name>
<evidence type="ECO:0000313" key="2">
    <source>
        <dbReference type="EMBL" id="KCW79967.1"/>
    </source>
</evidence>
<organism evidence="2">
    <name type="scientific">Eucalyptus grandis</name>
    <name type="common">Flooded gum</name>
    <dbReference type="NCBI Taxonomy" id="71139"/>
    <lineage>
        <taxon>Eukaryota</taxon>
        <taxon>Viridiplantae</taxon>
        <taxon>Streptophyta</taxon>
        <taxon>Embryophyta</taxon>
        <taxon>Tracheophyta</taxon>
        <taxon>Spermatophyta</taxon>
        <taxon>Magnoliopsida</taxon>
        <taxon>eudicotyledons</taxon>
        <taxon>Gunneridae</taxon>
        <taxon>Pentapetalae</taxon>
        <taxon>rosids</taxon>
        <taxon>malvids</taxon>
        <taxon>Myrtales</taxon>
        <taxon>Myrtaceae</taxon>
        <taxon>Myrtoideae</taxon>
        <taxon>Eucalypteae</taxon>
        <taxon>Eucalyptus</taxon>
    </lineage>
</organism>
<dbReference type="InParanoid" id="A0A059CNP7"/>
<dbReference type="Gramene" id="KCW79967">
    <property type="protein sequence ID" value="KCW79967"/>
    <property type="gene ID" value="EUGRSUZ_C01296"/>
</dbReference>
<proteinExistence type="predicted"/>
<gene>
    <name evidence="2" type="ORF">EUGRSUZ_C01296</name>
</gene>
<sequence length="79" mass="9406">MNRKQPKARDGNKKKKNARKRIHQVKPMSESPSQDEGKQTIPHHRVPPQREPNCETRFQTMQHQFNKKNKTQIGYDKND</sequence>
<dbReference type="AlphaFoldDB" id="A0A059CNP7"/>
<dbReference type="EMBL" id="KK198755">
    <property type="protein sequence ID" value="KCW79967.1"/>
    <property type="molecule type" value="Genomic_DNA"/>
</dbReference>
<feature type="compositionally biased region" description="Basic residues" evidence="1">
    <location>
        <begin position="1"/>
        <end position="24"/>
    </location>
</feature>